<evidence type="ECO:0000256" key="1">
    <source>
        <dbReference type="ARBA" id="ARBA00004514"/>
    </source>
</evidence>
<protein>
    <recommendedName>
        <fullName evidence="7">Flagellar protein FliT</fullName>
    </recommendedName>
</protein>
<keyword evidence="9" id="KW-1185">Reference proteome</keyword>
<evidence type="ECO:0000256" key="7">
    <source>
        <dbReference type="ARBA" id="ARBA00093797"/>
    </source>
</evidence>
<evidence type="ECO:0000256" key="4">
    <source>
        <dbReference type="ARBA" id="ARBA00023186"/>
    </source>
</evidence>
<dbReference type="InterPro" id="IPR008622">
    <property type="entry name" value="FliT"/>
</dbReference>
<keyword evidence="4" id="KW-0143">Chaperone</keyword>
<name>A0ABS4S5L8_9BACI</name>
<dbReference type="Pfam" id="PF05400">
    <property type="entry name" value="FliT"/>
    <property type="match status" value="1"/>
</dbReference>
<evidence type="ECO:0000256" key="3">
    <source>
        <dbReference type="ARBA" id="ARBA00022795"/>
    </source>
</evidence>
<comment type="subcellular location">
    <subcellularLocation>
        <location evidence="1">Cytoplasm</location>
        <location evidence="1">Cytosol</location>
    </subcellularLocation>
</comment>
<accession>A0ABS4S5L8</accession>
<reference evidence="8 9" key="1">
    <citation type="submission" date="2021-03" db="EMBL/GenBank/DDBJ databases">
        <title>Genomic Encyclopedia of Type Strains, Phase IV (KMG-IV): sequencing the most valuable type-strain genomes for metagenomic binning, comparative biology and taxonomic classification.</title>
        <authorList>
            <person name="Goeker M."/>
        </authorList>
    </citation>
    <scope>NUCLEOTIDE SEQUENCE [LARGE SCALE GENOMIC DNA]</scope>
    <source>
        <strain evidence="8 9">DSM 25790</strain>
    </source>
</reference>
<keyword evidence="8" id="KW-0969">Cilium</keyword>
<comment type="function">
    <text evidence="5">May act as an export chaperone for the filament capping protein FliD.</text>
</comment>
<organism evidence="8 9">
    <name type="scientific">Virgibacillus alimentarius</name>
    <dbReference type="NCBI Taxonomy" id="698769"/>
    <lineage>
        <taxon>Bacteria</taxon>
        <taxon>Bacillati</taxon>
        <taxon>Bacillota</taxon>
        <taxon>Bacilli</taxon>
        <taxon>Bacillales</taxon>
        <taxon>Bacillaceae</taxon>
        <taxon>Virgibacillus</taxon>
    </lineage>
</organism>
<comment type="similarity">
    <text evidence="6">Belongs to the bacillales FliT family.</text>
</comment>
<gene>
    <name evidence="8" type="ORF">J2Z81_000739</name>
</gene>
<dbReference type="RefSeq" id="WP_029266213.1">
    <property type="nucleotide sequence ID" value="NZ_JAGIKX010000003.1"/>
</dbReference>
<keyword evidence="2" id="KW-0963">Cytoplasm</keyword>
<evidence type="ECO:0000256" key="6">
    <source>
        <dbReference type="ARBA" id="ARBA00093785"/>
    </source>
</evidence>
<dbReference type="Proteomes" id="UP001519294">
    <property type="component" value="Unassembled WGS sequence"/>
</dbReference>
<sequence length="117" mass="13825">MNRLEEVYTITKQLEHVLDQPITSKNRENVIKQINELIDQRGEHLHHLSSPFTGNEKIVGKKLVLLNKKIQKQMLCIFQDLKQEMKLVKKKKKSNQTYVNLYNKIESIDGMFMDSKQ</sequence>
<evidence type="ECO:0000256" key="5">
    <source>
        <dbReference type="ARBA" id="ARBA00093765"/>
    </source>
</evidence>
<evidence type="ECO:0000313" key="9">
    <source>
        <dbReference type="Proteomes" id="UP001519294"/>
    </source>
</evidence>
<keyword evidence="8" id="KW-0282">Flagellum</keyword>
<comment type="caution">
    <text evidence="8">The sequence shown here is derived from an EMBL/GenBank/DDBJ whole genome shotgun (WGS) entry which is preliminary data.</text>
</comment>
<evidence type="ECO:0000313" key="8">
    <source>
        <dbReference type="EMBL" id="MBP2256797.1"/>
    </source>
</evidence>
<keyword evidence="3" id="KW-1005">Bacterial flagellum biogenesis</keyword>
<evidence type="ECO:0000256" key="2">
    <source>
        <dbReference type="ARBA" id="ARBA00022490"/>
    </source>
</evidence>
<dbReference type="EMBL" id="JAGIKX010000003">
    <property type="protein sequence ID" value="MBP2256797.1"/>
    <property type="molecule type" value="Genomic_DNA"/>
</dbReference>
<keyword evidence="8" id="KW-0966">Cell projection</keyword>
<proteinExistence type="inferred from homology"/>